<reference evidence="4 5" key="1">
    <citation type="submission" date="2015-09" db="EMBL/GenBank/DDBJ databases">
        <authorList>
            <consortium name="Pathogen Informatics"/>
        </authorList>
    </citation>
    <scope>NUCLEOTIDE SEQUENCE [LARGE SCALE GENOMIC DNA]</scope>
    <source>
        <strain evidence="4 5">2789STDY5834876</strain>
    </source>
</reference>
<evidence type="ECO:0000259" key="3">
    <source>
        <dbReference type="PROSITE" id="PS51462"/>
    </source>
</evidence>
<sequence length="180" mass="20580">MIPVPQKNHKMLGGKLLQTKRVKRSLNVKSENKTETVCFMNMCMIQDGKGNVLALDKVNDSYTGTTFPGGHVEQEENFHDSIVREIHEETGLDIENPRLCGVYHWKKAGIRNVIFLYKADKYAGELKSSEEGRVYWIPMDELKEKELAAGMEYALKIIESSQFCECYMQQKADGYVGTLY</sequence>
<evidence type="ECO:0000313" key="5">
    <source>
        <dbReference type="Proteomes" id="UP000095544"/>
    </source>
</evidence>
<dbReference type="InterPro" id="IPR015797">
    <property type="entry name" value="NUDIX_hydrolase-like_dom_sf"/>
</dbReference>
<dbReference type="OrthoDB" id="9788922at2"/>
<dbReference type="Proteomes" id="UP000095544">
    <property type="component" value="Unassembled WGS sequence"/>
</dbReference>
<feature type="domain" description="Nudix hydrolase" evidence="3">
    <location>
        <begin position="1"/>
        <end position="159"/>
    </location>
</feature>
<gene>
    <name evidence="4" type="ORF">ERS852491_02959</name>
</gene>
<keyword evidence="2" id="KW-0378">Hydrolase</keyword>
<dbReference type="Pfam" id="PF00293">
    <property type="entry name" value="NUDIX"/>
    <property type="match status" value="1"/>
</dbReference>
<dbReference type="Gene3D" id="3.90.79.10">
    <property type="entry name" value="Nucleoside Triphosphate Pyrophosphohydrolase"/>
    <property type="match status" value="1"/>
</dbReference>
<comment type="cofactor">
    <cofactor evidence="1">
        <name>Mg(2+)</name>
        <dbReference type="ChEBI" id="CHEBI:18420"/>
    </cofactor>
</comment>
<evidence type="ECO:0000313" key="4">
    <source>
        <dbReference type="EMBL" id="CUO68367.1"/>
    </source>
</evidence>
<protein>
    <submittedName>
        <fullName evidence="4">Nucleoside triphosphatase YtkD</fullName>
    </submittedName>
</protein>
<organism evidence="4 5">
    <name type="scientific">Faecalicatena contorta</name>
    <dbReference type="NCBI Taxonomy" id="39482"/>
    <lineage>
        <taxon>Bacteria</taxon>
        <taxon>Bacillati</taxon>
        <taxon>Bacillota</taxon>
        <taxon>Clostridia</taxon>
        <taxon>Lachnospirales</taxon>
        <taxon>Lachnospiraceae</taxon>
        <taxon>Faecalicatena</taxon>
    </lineage>
</organism>
<dbReference type="AlphaFoldDB" id="A0A174H4N9"/>
<dbReference type="GO" id="GO:0016787">
    <property type="term" value="F:hydrolase activity"/>
    <property type="evidence" value="ECO:0007669"/>
    <property type="project" value="UniProtKB-KW"/>
</dbReference>
<evidence type="ECO:0000256" key="1">
    <source>
        <dbReference type="ARBA" id="ARBA00001946"/>
    </source>
</evidence>
<dbReference type="EMBL" id="CYZU01000028">
    <property type="protein sequence ID" value="CUO68367.1"/>
    <property type="molecule type" value="Genomic_DNA"/>
</dbReference>
<dbReference type="PANTHER" id="PTHR43046:SF14">
    <property type="entry name" value="MUTT_NUDIX FAMILY PROTEIN"/>
    <property type="match status" value="1"/>
</dbReference>
<name>A0A174H4N9_9FIRM</name>
<dbReference type="CDD" id="cd18875">
    <property type="entry name" value="NUDIX_Hydrolase"/>
    <property type="match status" value="1"/>
</dbReference>
<dbReference type="PANTHER" id="PTHR43046">
    <property type="entry name" value="GDP-MANNOSE MANNOSYL HYDROLASE"/>
    <property type="match status" value="1"/>
</dbReference>
<dbReference type="InterPro" id="IPR000086">
    <property type="entry name" value="NUDIX_hydrolase_dom"/>
</dbReference>
<evidence type="ECO:0000256" key="2">
    <source>
        <dbReference type="ARBA" id="ARBA00022801"/>
    </source>
</evidence>
<proteinExistence type="predicted"/>
<dbReference type="SUPFAM" id="SSF55811">
    <property type="entry name" value="Nudix"/>
    <property type="match status" value="1"/>
</dbReference>
<dbReference type="STRING" id="39482.ERS852491_02959"/>
<accession>A0A174H4N9</accession>
<dbReference type="PROSITE" id="PS51462">
    <property type="entry name" value="NUDIX"/>
    <property type="match status" value="1"/>
</dbReference>